<protein>
    <submittedName>
        <fullName evidence="6">MBL fold metallo-hydrolase</fullName>
    </submittedName>
</protein>
<evidence type="ECO:0000259" key="5">
    <source>
        <dbReference type="SMART" id="SM00849"/>
    </source>
</evidence>
<dbReference type="InterPro" id="IPR051013">
    <property type="entry name" value="MBL_superfamily_lactonases"/>
</dbReference>
<sequence>MSAVHPIETVFIPDGDVRARPADLFPGTTAEQWRAHGDLVDATGRLVFAVGAFLLRAKGYLALVDLGLGEVHIDTPAGASYRGGGLIGNLAAAGVTPDAVDLVVFTHLHRDHVGWTSTGGALTFANARHVVHRAEWEHWHRNPSPLGPDPATVLEPLRETVEFCADGAEIADGLHVIETPGHTPGHISLAAGPRTVIAGDVLHSPAQLRHPHWCFGSDTDPARAAASRGRLLREYGPDVLACGHFT</sequence>
<evidence type="ECO:0000256" key="1">
    <source>
        <dbReference type="ARBA" id="ARBA00007749"/>
    </source>
</evidence>
<dbReference type="Gene3D" id="3.60.15.10">
    <property type="entry name" value="Ribonuclease Z/Hydroxyacylglutathione hydrolase-like"/>
    <property type="match status" value="1"/>
</dbReference>
<comment type="caution">
    <text evidence="6">The sequence shown here is derived from an EMBL/GenBank/DDBJ whole genome shotgun (WGS) entry which is preliminary data.</text>
</comment>
<dbReference type="RefSeq" id="WP_344430931.1">
    <property type="nucleotide sequence ID" value="NZ_BAAANN010000054.1"/>
</dbReference>
<accession>A0ABN2SP68</accession>
<dbReference type="EMBL" id="BAAANN010000054">
    <property type="protein sequence ID" value="GAA1990136.1"/>
    <property type="molecule type" value="Genomic_DNA"/>
</dbReference>
<organism evidence="6 7">
    <name type="scientific">Amycolatopsis minnesotensis</name>
    <dbReference type="NCBI Taxonomy" id="337894"/>
    <lineage>
        <taxon>Bacteria</taxon>
        <taxon>Bacillati</taxon>
        <taxon>Actinomycetota</taxon>
        <taxon>Actinomycetes</taxon>
        <taxon>Pseudonocardiales</taxon>
        <taxon>Pseudonocardiaceae</taxon>
        <taxon>Amycolatopsis</taxon>
    </lineage>
</organism>
<keyword evidence="7" id="KW-1185">Reference proteome</keyword>
<keyword evidence="3" id="KW-0378">Hydrolase</keyword>
<evidence type="ECO:0000256" key="3">
    <source>
        <dbReference type="ARBA" id="ARBA00022801"/>
    </source>
</evidence>
<evidence type="ECO:0000313" key="7">
    <source>
        <dbReference type="Proteomes" id="UP001501116"/>
    </source>
</evidence>
<keyword evidence="4" id="KW-0862">Zinc</keyword>
<dbReference type="SUPFAM" id="SSF56281">
    <property type="entry name" value="Metallo-hydrolase/oxidoreductase"/>
    <property type="match status" value="1"/>
</dbReference>
<dbReference type="PANTHER" id="PTHR42978:SF6">
    <property type="entry name" value="QUORUM-QUENCHING LACTONASE YTNP-RELATED"/>
    <property type="match status" value="1"/>
</dbReference>
<dbReference type="PANTHER" id="PTHR42978">
    <property type="entry name" value="QUORUM-QUENCHING LACTONASE YTNP-RELATED-RELATED"/>
    <property type="match status" value="1"/>
</dbReference>
<reference evidence="6 7" key="1">
    <citation type="journal article" date="2019" name="Int. J. Syst. Evol. Microbiol.">
        <title>The Global Catalogue of Microorganisms (GCM) 10K type strain sequencing project: providing services to taxonomists for standard genome sequencing and annotation.</title>
        <authorList>
            <consortium name="The Broad Institute Genomics Platform"/>
            <consortium name="The Broad Institute Genome Sequencing Center for Infectious Disease"/>
            <person name="Wu L."/>
            <person name="Ma J."/>
        </authorList>
    </citation>
    <scope>NUCLEOTIDE SEQUENCE [LARGE SCALE GENOMIC DNA]</scope>
    <source>
        <strain evidence="6 7">JCM 14545</strain>
    </source>
</reference>
<feature type="domain" description="Metallo-beta-lactamase" evidence="5">
    <location>
        <begin position="49"/>
        <end position="244"/>
    </location>
</feature>
<dbReference type="InterPro" id="IPR001279">
    <property type="entry name" value="Metallo-B-lactamas"/>
</dbReference>
<dbReference type="Proteomes" id="UP001501116">
    <property type="component" value="Unassembled WGS sequence"/>
</dbReference>
<evidence type="ECO:0000313" key="6">
    <source>
        <dbReference type="EMBL" id="GAA1990136.1"/>
    </source>
</evidence>
<dbReference type="SMART" id="SM00849">
    <property type="entry name" value="Lactamase_B"/>
    <property type="match status" value="1"/>
</dbReference>
<evidence type="ECO:0000256" key="2">
    <source>
        <dbReference type="ARBA" id="ARBA00022723"/>
    </source>
</evidence>
<name>A0ABN2SP68_9PSEU</name>
<comment type="similarity">
    <text evidence="1">Belongs to the metallo-beta-lactamase superfamily.</text>
</comment>
<dbReference type="Pfam" id="PF00753">
    <property type="entry name" value="Lactamase_B"/>
    <property type="match status" value="1"/>
</dbReference>
<gene>
    <name evidence="6" type="ORF">GCM10009754_80490</name>
</gene>
<proteinExistence type="inferred from homology"/>
<dbReference type="InterPro" id="IPR036866">
    <property type="entry name" value="RibonucZ/Hydroxyglut_hydro"/>
</dbReference>
<keyword evidence="2" id="KW-0479">Metal-binding</keyword>
<evidence type="ECO:0000256" key="4">
    <source>
        <dbReference type="ARBA" id="ARBA00022833"/>
    </source>
</evidence>